<feature type="signal peptide" evidence="1">
    <location>
        <begin position="1"/>
        <end position="20"/>
    </location>
</feature>
<proteinExistence type="predicted"/>
<sequence length="88" mass="9694">MKFAALNATLLAAFAPMAFASEKAPVNTKVEVQEYQYGMQLDIDQVLQRTDNSRKSGVVPSVLVYRDSQGQVHAVRFMEWGGLSSQNG</sequence>
<evidence type="ECO:0000313" key="7">
    <source>
        <dbReference type="EMBL" id="SUD61032.1"/>
    </source>
</evidence>
<evidence type="ECO:0000313" key="3">
    <source>
        <dbReference type="EMBL" id="MDH1340619.1"/>
    </source>
</evidence>
<dbReference type="EMBL" id="RHRS01000002">
    <property type="protein sequence ID" value="RRW39032.1"/>
    <property type="molecule type" value="Genomic_DNA"/>
</dbReference>
<keyword evidence="8" id="KW-1185">Reference proteome</keyword>
<dbReference type="EMBL" id="JAOEET010000067">
    <property type="protein sequence ID" value="MDH0569228.1"/>
    <property type="molecule type" value="Genomic_DNA"/>
</dbReference>
<dbReference type="Proteomes" id="UP001161697">
    <property type="component" value="Unassembled WGS sequence"/>
</dbReference>
<reference evidence="4 8" key="1">
    <citation type="submission" date="2018-04" db="EMBL/GenBank/DDBJ databases">
        <title>Pseudomonas sp. nov., isolated from mangrove soil.</title>
        <authorList>
            <person name="Chen C."/>
        </authorList>
    </citation>
    <scope>NUCLEOTIDE SEQUENCE [LARGE SCALE GENOMIC DNA]</scope>
    <source>
        <strain evidence="4 8">JCM 14246</strain>
    </source>
</reference>
<evidence type="ECO:0000256" key="1">
    <source>
        <dbReference type="SAM" id="SignalP"/>
    </source>
</evidence>
<dbReference type="Proteomes" id="UP000244052">
    <property type="component" value="Unassembled WGS sequence"/>
</dbReference>
<dbReference type="InterPro" id="IPR021245">
    <property type="entry name" value="DUF2790"/>
</dbReference>
<dbReference type="EMBL" id="UGUV01000002">
    <property type="protein sequence ID" value="SUD52642.1"/>
    <property type="molecule type" value="Genomic_DNA"/>
</dbReference>
<dbReference type="Gene3D" id="2.30.140.50">
    <property type="entry name" value="Protein of unknown function DUF2790"/>
    <property type="match status" value="1"/>
</dbReference>
<dbReference type="GO" id="GO:0016853">
    <property type="term" value="F:isomerase activity"/>
    <property type="evidence" value="ECO:0007669"/>
    <property type="project" value="UniProtKB-KW"/>
</dbReference>
<dbReference type="EMBL" id="QASO01000012">
    <property type="protein sequence ID" value="PTU80606.1"/>
    <property type="molecule type" value="Genomic_DNA"/>
</dbReference>
<evidence type="ECO:0000313" key="2">
    <source>
        <dbReference type="EMBL" id="MDH0569228.1"/>
    </source>
</evidence>
<dbReference type="EMBL" id="JAOCJE010000001">
    <property type="protein sequence ID" value="MDH1340619.1"/>
    <property type="molecule type" value="Genomic_DNA"/>
</dbReference>
<reference evidence="9 10" key="2">
    <citation type="submission" date="2018-06" db="EMBL/GenBank/DDBJ databases">
        <authorList>
            <consortium name="Pathogen Informatics"/>
            <person name="Doyle S."/>
        </authorList>
    </citation>
    <scope>NUCLEOTIDE SEQUENCE [LARGE SCALE GENOMIC DNA]</scope>
    <source>
        <strain evidence="6 10">NCTC10692</strain>
        <strain evidence="7 9">NCTC10860</strain>
    </source>
</reference>
<reference evidence="2" key="4">
    <citation type="submission" date="2022-09" db="EMBL/GenBank/DDBJ databases">
        <title>Intensive care unit water sources are persistently colonized with multi-drug resistant bacteria and are the site of extensive horizontal gene transfer of antibiotic resistance genes.</title>
        <authorList>
            <person name="Diorio-Toth L."/>
        </authorList>
    </citation>
    <scope>NUCLEOTIDE SEQUENCE</scope>
    <source>
        <strain evidence="3">GD03704</strain>
        <strain evidence="2">GD04000</strain>
    </source>
</reference>
<dbReference type="Proteomes" id="UP000272833">
    <property type="component" value="Unassembled WGS sequence"/>
</dbReference>
<keyword evidence="6" id="KW-0413">Isomerase</keyword>
<evidence type="ECO:0000313" key="9">
    <source>
        <dbReference type="Proteomes" id="UP000254084"/>
    </source>
</evidence>
<evidence type="ECO:0000313" key="6">
    <source>
        <dbReference type="EMBL" id="SUD52642.1"/>
    </source>
</evidence>
<dbReference type="Pfam" id="PF10976">
    <property type="entry name" value="DUF2790"/>
    <property type="match status" value="1"/>
</dbReference>
<accession>A0A2T5PSD1</accession>
<dbReference type="GeneID" id="300416076"/>
<protein>
    <submittedName>
        <fullName evidence="2">DUF2790 domain-containing protein</fullName>
    </submittedName>
    <submittedName>
        <fullName evidence="6">Topoisomerase II</fullName>
    </submittedName>
</protein>
<evidence type="ECO:0000313" key="11">
    <source>
        <dbReference type="Proteomes" id="UP000272833"/>
    </source>
</evidence>
<organism evidence="6 10">
    <name type="scientific">Ectopseudomonas oleovorans</name>
    <name type="common">Pseudomonas oleovorans</name>
    <dbReference type="NCBI Taxonomy" id="301"/>
    <lineage>
        <taxon>Bacteria</taxon>
        <taxon>Pseudomonadati</taxon>
        <taxon>Pseudomonadota</taxon>
        <taxon>Gammaproteobacteria</taxon>
        <taxon>Pseudomonadales</taxon>
        <taxon>Pseudomonadaceae</taxon>
        <taxon>Ectopseudomonas</taxon>
    </lineage>
</organism>
<feature type="chain" id="PRO_5015551706" evidence="1">
    <location>
        <begin position="21"/>
        <end position="88"/>
    </location>
</feature>
<evidence type="ECO:0000313" key="8">
    <source>
        <dbReference type="Proteomes" id="UP000244052"/>
    </source>
</evidence>
<keyword evidence="1" id="KW-0732">Signal</keyword>
<accession>A0A061D3H2</accession>
<dbReference type="Proteomes" id="UP000255303">
    <property type="component" value="Unassembled WGS sequence"/>
</dbReference>
<evidence type="ECO:0000313" key="4">
    <source>
        <dbReference type="EMBL" id="PTU80606.1"/>
    </source>
</evidence>
<dbReference type="Proteomes" id="UP001159292">
    <property type="component" value="Unassembled WGS sequence"/>
</dbReference>
<dbReference type="RefSeq" id="WP_004423944.1">
    <property type="nucleotide sequence ID" value="NZ_CAJQNA010000116.1"/>
</dbReference>
<reference evidence="5 11" key="3">
    <citation type="submission" date="2018-10" db="EMBL/GenBank/DDBJ databases">
        <title>Transmission dynamics of multidrug resistant bacteria on intensive care unit surfaces.</title>
        <authorList>
            <person name="D'Souza A.W."/>
            <person name="Potter R.F."/>
            <person name="Wallace M."/>
            <person name="Shupe A."/>
            <person name="Patel S."/>
            <person name="Sun S."/>
            <person name="Gul D."/>
            <person name="Kwon J.H."/>
            <person name="Andleeb S."/>
            <person name="Burnham C.-A.D."/>
            <person name="Dantas G."/>
        </authorList>
    </citation>
    <scope>NUCLEOTIDE SEQUENCE [LARGE SCALE GENOMIC DNA]</scope>
    <source>
        <strain evidence="5 11">PO_271</strain>
    </source>
</reference>
<gene>
    <name evidence="4" type="ORF">DBO86_02400</name>
    <name evidence="5" type="ORF">EGJ44_01275</name>
    <name evidence="3" type="ORF">N5J11_15565</name>
    <name evidence="2" type="ORF">N7671_18920</name>
    <name evidence="6" type="ORF">NCTC10692_03130</name>
    <name evidence="7" type="ORF">NCTC10860_03398</name>
</gene>
<dbReference type="Proteomes" id="UP000254084">
    <property type="component" value="Unassembled WGS sequence"/>
</dbReference>
<dbReference type="AlphaFoldDB" id="A0A061D3H2"/>
<accession>A0A379JVL2</accession>
<evidence type="ECO:0000313" key="5">
    <source>
        <dbReference type="EMBL" id="RRW39032.1"/>
    </source>
</evidence>
<dbReference type="EMBL" id="UGUW01000004">
    <property type="protein sequence ID" value="SUD61032.1"/>
    <property type="molecule type" value="Genomic_DNA"/>
</dbReference>
<evidence type="ECO:0000313" key="10">
    <source>
        <dbReference type="Proteomes" id="UP000255303"/>
    </source>
</evidence>
<name>A0A061D3H2_ECTOL</name>